<keyword evidence="5" id="KW-0732">Signal</keyword>
<keyword evidence="8" id="KW-1185">Reference proteome</keyword>
<protein>
    <recommendedName>
        <fullName evidence="6">Bifunctional inhibitor/plant lipid transfer protein/seed storage helical domain-containing protein</fullName>
    </recommendedName>
</protein>
<dbReference type="Pfam" id="PF00234">
    <property type="entry name" value="Tryp_alpha_amyl"/>
    <property type="match status" value="1"/>
</dbReference>
<proteinExistence type="inferred from homology"/>
<feature type="signal peptide" evidence="5">
    <location>
        <begin position="1"/>
        <end position="22"/>
    </location>
</feature>
<organism evidence="7 8">
    <name type="scientific">Acer negundo</name>
    <name type="common">Box elder</name>
    <dbReference type="NCBI Taxonomy" id="4023"/>
    <lineage>
        <taxon>Eukaryota</taxon>
        <taxon>Viridiplantae</taxon>
        <taxon>Streptophyta</taxon>
        <taxon>Embryophyta</taxon>
        <taxon>Tracheophyta</taxon>
        <taxon>Spermatophyta</taxon>
        <taxon>Magnoliopsida</taxon>
        <taxon>eudicotyledons</taxon>
        <taxon>Gunneridae</taxon>
        <taxon>Pentapetalae</taxon>
        <taxon>rosids</taxon>
        <taxon>malvids</taxon>
        <taxon>Sapindales</taxon>
        <taxon>Sapindaceae</taxon>
        <taxon>Hippocastanoideae</taxon>
        <taxon>Acereae</taxon>
        <taxon>Acer</taxon>
    </lineage>
</organism>
<evidence type="ECO:0000256" key="4">
    <source>
        <dbReference type="ARBA" id="ARBA00023157"/>
    </source>
</evidence>
<dbReference type="AlphaFoldDB" id="A0AAD5NT29"/>
<comment type="caution">
    <text evidence="7">The sequence shown here is derived from an EMBL/GenBank/DDBJ whole genome shotgun (WGS) entry which is preliminary data.</text>
</comment>
<dbReference type="Gene3D" id="1.10.110.10">
    <property type="entry name" value="Plant lipid-transfer and hydrophobic proteins"/>
    <property type="match status" value="1"/>
</dbReference>
<evidence type="ECO:0000256" key="3">
    <source>
        <dbReference type="ARBA" id="ARBA00023129"/>
    </source>
</evidence>
<evidence type="ECO:0000313" key="8">
    <source>
        <dbReference type="Proteomes" id="UP001064489"/>
    </source>
</evidence>
<dbReference type="PANTHER" id="PTHR35496:SF20">
    <property type="entry name" value="2S SEED STORAGE PROTEIN 1-RELATED"/>
    <property type="match status" value="1"/>
</dbReference>
<evidence type="ECO:0000313" key="7">
    <source>
        <dbReference type="EMBL" id="KAI9178393.1"/>
    </source>
</evidence>
<dbReference type="EMBL" id="JAJSOW010000102">
    <property type="protein sequence ID" value="KAI9178393.1"/>
    <property type="molecule type" value="Genomic_DNA"/>
</dbReference>
<evidence type="ECO:0000256" key="5">
    <source>
        <dbReference type="SAM" id="SignalP"/>
    </source>
</evidence>
<feature type="domain" description="Bifunctional inhibitor/plant lipid transfer protein/seed storage helical" evidence="6">
    <location>
        <begin position="46"/>
        <end position="130"/>
    </location>
</feature>
<dbReference type="InterPro" id="IPR000617">
    <property type="entry name" value="Napin/2SS/CON"/>
</dbReference>
<feature type="chain" id="PRO_5042024517" description="Bifunctional inhibitor/plant lipid transfer protein/seed storage helical domain-containing protein" evidence="5">
    <location>
        <begin position="23"/>
        <end position="140"/>
    </location>
</feature>
<dbReference type="GO" id="GO:0045735">
    <property type="term" value="F:nutrient reservoir activity"/>
    <property type="evidence" value="ECO:0007669"/>
    <property type="project" value="UniProtKB-KW"/>
</dbReference>
<name>A0AAD5NT29_ACENE</name>
<gene>
    <name evidence="7" type="ORF">LWI28_025934</name>
</gene>
<keyword evidence="3" id="KW-0708">Seed storage protein</keyword>
<keyword evidence="4" id="KW-1015">Disulfide bond</keyword>
<evidence type="ECO:0000256" key="2">
    <source>
        <dbReference type="ARBA" id="ARBA00022761"/>
    </source>
</evidence>
<keyword evidence="2" id="KW-0758">Storage protein</keyword>
<evidence type="ECO:0000259" key="6">
    <source>
        <dbReference type="Pfam" id="PF00234"/>
    </source>
</evidence>
<reference evidence="7" key="1">
    <citation type="journal article" date="2022" name="Plant J.">
        <title>Strategies of tolerance reflected in two North American maple genomes.</title>
        <authorList>
            <person name="McEvoy S.L."/>
            <person name="Sezen U.U."/>
            <person name="Trouern-Trend A."/>
            <person name="McMahon S.M."/>
            <person name="Schaberg P.G."/>
            <person name="Yang J."/>
            <person name="Wegrzyn J.L."/>
            <person name="Swenson N.G."/>
        </authorList>
    </citation>
    <scope>NUCLEOTIDE SEQUENCE</scope>
    <source>
        <strain evidence="7">91603</strain>
    </source>
</reference>
<comment type="similarity">
    <text evidence="1">Belongs to the 2S seed storage albumins family.</text>
</comment>
<dbReference type="InterPro" id="IPR036312">
    <property type="entry name" value="Bifun_inhib/LTP/seed_sf"/>
</dbReference>
<sequence>MAKLAALATIFAVLLLVANTYAFRTTITTVEIDESSRGAEGSWKECQQKIEKCDLSECEQYITQSTNPESRSGSLLQCCSQMNKLDDKCQCKALKMMVQEGQQQARQTGTHQQSQMVDRAQTVVIYCRLPQRCEWQAVWF</sequence>
<accession>A0AAD5NT29</accession>
<dbReference type="InterPro" id="IPR016140">
    <property type="entry name" value="Bifunc_inhib/LTP/seed_store"/>
</dbReference>
<dbReference type="Proteomes" id="UP001064489">
    <property type="component" value="Chromosome 5"/>
</dbReference>
<reference evidence="7" key="2">
    <citation type="submission" date="2023-02" db="EMBL/GenBank/DDBJ databases">
        <authorList>
            <person name="Swenson N.G."/>
            <person name="Wegrzyn J.L."/>
            <person name="Mcevoy S.L."/>
        </authorList>
    </citation>
    <scope>NUCLEOTIDE SEQUENCE</scope>
    <source>
        <strain evidence="7">91603</strain>
        <tissue evidence="7">Leaf</tissue>
    </source>
</reference>
<dbReference type="PANTHER" id="PTHR35496">
    <property type="entry name" value="2S SEED STORAGE PROTEIN 1-RELATED"/>
    <property type="match status" value="1"/>
</dbReference>
<dbReference type="SUPFAM" id="SSF47699">
    <property type="entry name" value="Bifunctional inhibitor/lipid-transfer protein/seed storage 2S albumin"/>
    <property type="match status" value="1"/>
</dbReference>
<evidence type="ECO:0000256" key="1">
    <source>
        <dbReference type="ARBA" id="ARBA00008262"/>
    </source>
</evidence>